<comment type="caution">
    <text evidence="1">The sequence shown here is derived from an EMBL/GenBank/DDBJ whole genome shotgun (WGS) entry which is preliminary data.</text>
</comment>
<sequence length="44" mass="4819">MVATLEVKQLAVPAPLTVYWPEMGPDCSNATQDESWPVAVRVMS</sequence>
<name>Q09C91_STIAD</name>
<dbReference type="EMBL" id="AAMD01000006">
    <property type="protein sequence ID" value="EAU69421.1"/>
    <property type="molecule type" value="Genomic_DNA"/>
</dbReference>
<protein>
    <submittedName>
        <fullName evidence="1">Uncharacterized protein</fullName>
    </submittedName>
</protein>
<dbReference type="AlphaFoldDB" id="Q09C91"/>
<gene>
    <name evidence="1" type="ORF">STIAU_3746</name>
</gene>
<organism evidence="1 2">
    <name type="scientific">Stigmatella aurantiaca (strain DW4/3-1)</name>
    <dbReference type="NCBI Taxonomy" id="378806"/>
    <lineage>
        <taxon>Bacteria</taxon>
        <taxon>Pseudomonadati</taxon>
        <taxon>Myxococcota</taxon>
        <taxon>Myxococcia</taxon>
        <taxon>Myxococcales</taxon>
        <taxon>Cystobacterineae</taxon>
        <taxon>Archangiaceae</taxon>
        <taxon>Stigmatella</taxon>
    </lineage>
</organism>
<evidence type="ECO:0000313" key="2">
    <source>
        <dbReference type="Proteomes" id="UP000032702"/>
    </source>
</evidence>
<reference evidence="1 2" key="1">
    <citation type="submission" date="2006-04" db="EMBL/GenBank/DDBJ databases">
        <authorList>
            <person name="Nierman W.C."/>
        </authorList>
    </citation>
    <scope>NUCLEOTIDE SEQUENCE [LARGE SCALE GENOMIC DNA]</scope>
    <source>
        <strain evidence="1 2">DW4/3-1</strain>
    </source>
</reference>
<evidence type="ECO:0000313" key="1">
    <source>
        <dbReference type="EMBL" id="EAU69421.1"/>
    </source>
</evidence>
<dbReference type="Proteomes" id="UP000032702">
    <property type="component" value="Unassembled WGS sequence"/>
</dbReference>
<accession>Q09C91</accession>
<proteinExistence type="predicted"/>